<dbReference type="FunFam" id="1.10.287.950:FF:000001">
    <property type="entry name" value="Methyl-accepting chemotaxis sensory transducer"/>
    <property type="match status" value="1"/>
</dbReference>
<comment type="similarity">
    <text evidence="3">Belongs to the methyl-accepting chemotaxis (MCP) protein family.</text>
</comment>
<keyword evidence="7" id="KW-1133">Transmembrane helix</keyword>
<dbReference type="InterPro" id="IPR051310">
    <property type="entry name" value="MCP_chemotaxis"/>
</dbReference>
<dbReference type="GO" id="GO:0004888">
    <property type="term" value="F:transmembrane signaling receptor activity"/>
    <property type="evidence" value="ECO:0007669"/>
    <property type="project" value="InterPro"/>
</dbReference>
<dbReference type="PROSITE" id="PS50111">
    <property type="entry name" value="CHEMOTAXIS_TRANSDUC_2"/>
    <property type="match status" value="1"/>
</dbReference>
<evidence type="ECO:0000256" key="5">
    <source>
        <dbReference type="SAM" id="Coils"/>
    </source>
</evidence>
<dbReference type="SUPFAM" id="SSF58104">
    <property type="entry name" value="Methyl-accepting chemotaxis protein (MCP) signaling domain"/>
    <property type="match status" value="1"/>
</dbReference>
<evidence type="ECO:0000256" key="4">
    <source>
        <dbReference type="PROSITE-ProRule" id="PRU00284"/>
    </source>
</evidence>
<evidence type="ECO:0000256" key="2">
    <source>
        <dbReference type="ARBA" id="ARBA00022481"/>
    </source>
</evidence>
<dbReference type="SMART" id="SM00283">
    <property type="entry name" value="MA"/>
    <property type="match status" value="1"/>
</dbReference>
<comment type="subcellular location">
    <subcellularLocation>
        <location evidence="1">Membrane</location>
    </subcellularLocation>
</comment>
<sequence>MNIENMTVRAKLFFAFATLAVLIALVAGLAVKSLNDANDRFASFVQGFNAQLLLSYEVRTAIERRAILARDLVNAATPQDRATIKAEVTTVHDDVQARIAKLTKMAADPGVSREARTLVAKIAEVETKYSPVALGIVELASQGKREEAVAKMNADCRPLLAALIHAAHDYRDFTSKHSEDLVTQAAADYAMQRNVLLAGCLVAFAAAVLAGVLIPRSLTRALGAEPAQLGEVAKRVAQGDLSPVVGASAAPGGSVLASLGEMQSSLSQIVGQVRSSSDSIATGTTQIASGNADLSRRTEEQAGNLQQTAASMEQLSGTVKTSAEIAREANQLASQAAEAARVGGDKVGQVVGTMQDIFQSSRKIADIIGVIDGIAFQTNILALNAAVEAARAGEKGRGFAVVAGEVRTLAQHSAQAAKEIKSLIGASVEKVEAGTKQVDEAGISMHEIVTQAQRVSQMISELTNTAAEQSQGISQVDDAVQQLDQMTQQNAALVEETAAAAESLRHQAEQLTHAMSQFKLDGVVAKVGATVEEQGPSEPCKPCVRASTSQQVAKAL</sequence>
<dbReference type="CDD" id="cd19411">
    <property type="entry name" value="MCP2201-like_sensor"/>
    <property type="match status" value="1"/>
</dbReference>
<proteinExistence type="inferred from homology"/>
<dbReference type="PANTHER" id="PTHR43531">
    <property type="entry name" value="PROTEIN ICFG"/>
    <property type="match status" value="1"/>
</dbReference>
<dbReference type="Pfam" id="PF12729">
    <property type="entry name" value="4HB_MCP_1"/>
    <property type="match status" value="1"/>
</dbReference>
<evidence type="ECO:0000256" key="7">
    <source>
        <dbReference type="SAM" id="Phobius"/>
    </source>
</evidence>
<dbReference type="eggNOG" id="COG0840">
    <property type="taxonomic scope" value="Bacteria"/>
</dbReference>
<keyword evidence="4" id="KW-0807">Transducer</keyword>
<keyword evidence="2" id="KW-0488">Methylation</keyword>
<dbReference type="GO" id="GO:0005886">
    <property type="term" value="C:plasma membrane"/>
    <property type="evidence" value="ECO:0007669"/>
    <property type="project" value="TreeGrafter"/>
</dbReference>
<geneLocation type="plasmid" evidence="9">
    <name>megaplasmid</name>
</geneLocation>
<dbReference type="PRINTS" id="PR00260">
    <property type="entry name" value="CHEMTRNSDUCR"/>
</dbReference>
<name>Q46MS8_CUPPJ</name>
<dbReference type="GO" id="GO:0007165">
    <property type="term" value="P:signal transduction"/>
    <property type="evidence" value="ECO:0007669"/>
    <property type="project" value="UniProtKB-KW"/>
</dbReference>
<dbReference type="OrthoDB" id="5441488at2"/>
<dbReference type="InterPro" id="IPR004089">
    <property type="entry name" value="MCPsignal_dom"/>
</dbReference>
<feature type="transmembrane region" description="Helical" evidence="7">
    <location>
        <begin position="195"/>
        <end position="214"/>
    </location>
</feature>
<keyword evidence="9" id="KW-0614">Plasmid</keyword>
<evidence type="ECO:0000256" key="1">
    <source>
        <dbReference type="ARBA" id="ARBA00004370"/>
    </source>
</evidence>
<dbReference type="InterPro" id="IPR047347">
    <property type="entry name" value="YvaQ-like_sensor"/>
</dbReference>
<keyword evidence="5" id="KW-0175">Coiled coil</keyword>
<dbReference type="EMBL" id="CP000092">
    <property type="protein sequence ID" value="AAZ65547.1"/>
    <property type="molecule type" value="Genomic_DNA"/>
</dbReference>
<evidence type="ECO:0000256" key="6">
    <source>
        <dbReference type="SAM" id="MobiDB-lite"/>
    </source>
</evidence>
<dbReference type="InterPro" id="IPR004090">
    <property type="entry name" value="Chemotax_Me-accpt_rcpt"/>
</dbReference>
<reference evidence="9" key="1">
    <citation type="submission" date="2005-08" db="EMBL/GenBank/DDBJ databases">
        <title>Complete sequence of a megaplasmid of Ralstonia eutropha JMP134.</title>
        <authorList>
            <person name="Copeland A."/>
            <person name="Lucas S."/>
            <person name="Lapidus A."/>
            <person name="Barry K."/>
            <person name="Detter J.C."/>
            <person name="Glavina T."/>
            <person name="Hammon N."/>
            <person name="Israni S."/>
            <person name="Pitluck S."/>
            <person name="Goltsman E."/>
            <person name="Martinez M."/>
            <person name="Vergez L."/>
            <person name="Larimer F."/>
            <person name="Land M."/>
            <person name="Lykidis A."/>
            <person name="Richardson P."/>
        </authorList>
    </citation>
    <scope>NUCLEOTIDE SEQUENCE [LARGE SCALE GENOMIC DNA]</scope>
    <source>
        <strain evidence="9">JMP134</strain>
        <plasmid evidence="9">megaplasmid</plasmid>
    </source>
</reference>
<feature type="region of interest" description="Disordered" evidence="6">
    <location>
        <begin position="281"/>
        <end position="301"/>
    </location>
</feature>
<dbReference type="GO" id="GO:0006935">
    <property type="term" value="P:chemotaxis"/>
    <property type="evidence" value="ECO:0007669"/>
    <property type="project" value="InterPro"/>
</dbReference>
<evidence type="ECO:0000256" key="3">
    <source>
        <dbReference type="ARBA" id="ARBA00029447"/>
    </source>
</evidence>
<dbReference type="HOGENOM" id="CLU_000445_107_16_4"/>
<evidence type="ECO:0000259" key="8">
    <source>
        <dbReference type="PROSITE" id="PS50111"/>
    </source>
</evidence>
<dbReference type="CDD" id="cd11386">
    <property type="entry name" value="MCP_signal"/>
    <property type="match status" value="1"/>
</dbReference>
<keyword evidence="7" id="KW-0812">Transmembrane</keyword>
<organism evidence="9">
    <name type="scientific">Cupriavidus pinatubonensis (strain JMP 134 / LMG 1197)</name>
    <name type="common">Cupriavidus necator (strain JMP 134)</name>
    <dbReference type="NCBI Taxonomy" id="264198"/>
    <lineage>
        <taxon>Bacteria</taxon>
        <taxon>Pseudomonadati</taxon>
        <taxon>Pseudomonadota</taxon>
        <taxon>Betaproteobacteria</taxon>
        <taxon>Burkholderiales</taxon>
        <taxon>Burkholderiaceae</taxon>
        <taxon>Cupriavidus</taxon>
    </lineage>
</organism>
<dbReference type="KEGG" id="reu:Reut_C6240"/>
<dbReference type="Pfam" id="PF00015">
    <property type="entry name" value="MCPsignal"/>
    <property type="match status" value="1"/>
</dbReference>
<dbReference type="InterPro" id="IPR024478">
    <property type="entry name" value="HlyB_4HB_MCP"/>
</dbReference>
<feature type="domain" description="Methyl-accepting transducer" evidence="8">
    <location>
        <begin position="276"/>
        <end position="505"/>
    </location>
</feature>
<keyword evidence="7" id="KW-0472">Membrane</keyword>
<feature type="coiled-coil region" evidence="5">
    <location>
        <begin position="476"/>
        <end position="521"/>
    </location>
</feature>
<dbReference type="AlphaFoldDB" id="Q46MS8"/>
<protein>
    <submittedName>
        <fullName evidence="9">Chemotaxis sensory transducer</fullName>
    </submittedName>
</protein>
<gene>
    <name evidence="9" type="ordered locus">Reut_C6240</name>
</gene>
<dbReference type="PANTHER" id="PTHR43531:SF14">
    <property type="entry name" value="METHYL-ACCEPTING CHEMOTAXIS PROTEIN I-RELATED"/>
    <property type="match status" value="1"/>
</dbReference>
<evidence type="ECO:0000313" key="9">
    <source>
        <dbReference type="EMBL" id="AAZ65547.1"/>
    </source>
</evidence>
<dbReference type="Gene3D" id="1.10.287.950">
    <property type="entry name" value="Methyl-accepting chemotaxis protein"/>
    <property type="match status" value="1"/>
</dbReference>
<accession>Q46MS8</accession>